<dbReference type="RefSeq" id="WP_134542301.1">
    <property type="nucleotide sequence ID" value="NZ_SOFS01000036.1"/>
</dbReference>
<keyword evidence="4 6" id="KW-1133">Transmembrane helix</keyword>
<feature type="transmembrane region" description="Helical" evidence="6">
    <location>
        <begin position="134"/>
        <end position="153"/>
    </location>
</feature>
<evidence type="ECO:0000256" key="1">
    <source>
        <dbReference type="ARBA" id="ARBA00004651"/>
    </source>
</evidence>
<feature type="transmembrane region" description="Helical" evidence="6">
    <location>
        <begin position="288"/>
        <end position="309"/>
    </location>
</feature>
<dbReference type="Proteomes" id="UP000297604">
    <property type="component" value="Unassembled WGS sequence"/>
</dbReference>
<sequence>MVPYADLGIGAGVINAISMSEVDDPIRTKAVASAIRVMLVSMIIVSSLGLLGMTFFSWSEVLSLENSGLGRLDTVTALVIVIFAATIPMGIGQRVLLALLMNPIAIVVNSLGPILSLLGTAVIVGMGLSPELLVFPPVVGGLISSFVSLWIATKRIRFRWLTVFQYRKFHLPGLLSQGMWYLMISVVSAFAFQWGRIVLASRGTLDQVATYSIAMQFYAPLWSFFIAAGTSLWPIFARNRSRNESNSALLLRMVLYFAGAGLVCIIGLMLFGPWLAGVISHSAVEASAMIFLGCGLLIIVQSVQLVLGVSLTSPRDLRFQALWGIPMAASVIGATWLFVPALGAITPFLAAGVGVLLFQVFPNVFRVRANSRSVRETTANPELETVA</sequence>
<dbReference type="EMBL" id="SOFS01000036">
    <property type="protein sequence ID" value="TFC18048.1"/>
    <property type="molecule type" value="Genomic_DNA"/>
</dbReference>
<feature type="transmembrane region" description="Helical" evidence="6">
    <location>
        <begin position="215"/>
        <end position="237"/>
    </location>
</feature>
<feature type="transmembrane region" description="Helical" evidence="6">
    <location>
        <begin position="104"/>
        <end position="128"/>
    </location>
</feature>
<keyword evidence="3 6" id="KW-0812">Transmembrane</keyword>
<feature type="transmembrane region" description="Helical" evidence="6">
    <location>
        <begin position="78"/>
        <end position="97"/>
    </location>
</feature>
<feature type="transmembrane region" description="Helical" evidence="6">
    <location>
        <begin position="249"/>
        <end position="276"/>
    </location>
</feature>
<evidence type="ECO:0000313" key="8">
    <source>
        <dbReference type="Proteomes" id="UP000297604"/>
    </source>
</evidence>
<keyword evidence="8" id="KW-1185">Reference proteome</keyword>
<dbReference type="PANTHER" id="PTHR30250">
    <property type="entry name" value="PST FAMILY PREDICTED COLANIC ACID TRANSPORTER"/>
    <property type="match status" value="1"/>
</dbReference>
<evidence type="ECO:0000256" key="3">
    <source>
        <dbReference type="ARBA" id="ARBA00022692"/>
    </source>
</evidence>
<comment type="subcellular location">
    <subcellularLocation>
        <location evidence="1">Cell membrane</location>
        <topology evidence="1">Multi-pass membrane protein</topology>
    </subcellularLocation>
</comment>
<comment type="caution">
    <text evidence="7">The sequence shown here is derived from an EMBL/GenBank/DDBJ whole genome shotgun (WGS) entry which is preliminary data.</text>
</comment>
<evidence type="ECO:0000256" key="2">
    <source>
        <dbReference type="ARBA" id="ARBA00022475"/>
    </source>
</evidence>
<organism evidence="7 8">
    <name type="scientific">Cryobacterium glucosi</name>
    <dbReference type="NCBI Taxonomy" id="1259175"/>
    <lineage>
        <taxon>Bacteria</taxon>
        <taxon>Bacillati</taxon>
        <taxon>Actinomycetota</taxon>
        <taxon>Actinomycetes</taxon>
        <taxon>Micrococcales</taxon>
        <taxon>Microbacteriaceae</taxon>
        <taxon>Cryobacterium</taxon>
    </lineage>
</organism>
<protein>
    <submittedName>
        <fullName evidence="7">Uncharacterized protein</fullName>
    </submittedName>
</protein>
<feature type="transmembrane region" description="Helical" evidence="6">
    <location>
        <begin position="37"/>
        <end position="58"/>
    </location>
</feature>
<dbReference type="PANTHER" id="PTHR30250:SF11">
    <property type="entry name" value="O-ANTIGEN TRANSPORTER-RELATED"/>
    <property type="match status" value="1"/>
</dbReference>
<name>A0ABY2IJC0_9MICO</name>
<dbReference type="InterPro" id="IPR050833">
    <property type="entry name" value="Poly_Biosynth_Transport"/>
</dbReference>
<reference evidence="7 8" key="1">
    <citation type="submission" date="2019-03" db="EMBL/GenBank/DDBJ databases">
        <title>Genomics of glacier-inhabiting Cryobacterium strains.</title>
        <authorList>
            <person name="Liu Q."/>
            <person name="Xin Y.-H."/>
        </authorList>
    </citation>
    <scope>NUCLEOTIDE SEQUENCE [LARGE SCALE GENOMIC DNA]</scope>
    <source>
        <strain evidence="7 8">MDB1-5</strain>
    </source>
</reference>
<proteinExistence type="predicted"/>
<evidence type="ECO:0000256" key="6">
    <source>
        <dbReference type="SAM" id="Phobius"/>
    </source>
</evidence>
<feature type="transmembrane region" description="Helical" evidence="6">
    <location>
        <begin position="321"/>
        <end position="339"/>
    </location>
</feature>
<evidence type="ECO:0000256" key="5">
    <source>
        <dbReference type="ARBA" id="ARBA00023136"/>
    </source>
</evidence>
<keyword evidence="2" id="KW-1003">Cell membrane</keyword>
<keyword evidence="5 6" id="KW-0472">Membrane</keyword>
<feature type="transmembrane region" description="Helical" evidence="6">
    <location>
        <begin position="174"/>
        <end position="195"/>
    </location>
</feature>
<evidence type="ECO:0000313" key="7">
    <source>
        <dbReference type="EMBL" id="TFC18048.1"/>
    </source>
</evidence>
<accession>A0ABY2IJC0</accession>
<feature type="transmembrane region" description="Helical" evidence="6">
    <location>
        <begin position="345"/>
        <end position="365"/>
    </location>
</feature>
<gene>
    <name evidence="7" type="ORF">E3O46_15180</name>
</gene>
<evidence type="ECO:0000256" key="4">
    <source>
        <dbReference type="ARBA" id="ARBA00022989"/>
    </source>
</evidence>